<dbReference type="Gene3D" id="1.25.40.390">
    <property type="match status" value="1"/>
</dbReference>
<dbReference type="EMBL" id="BMJC01000005">
    <property type="protein sequence ID" value="GGB15508.1"/>
    <property type="molecule type" value="Genomic_DNA"/>
</dbReference>
<sequence length="610" mass="65500">MIKKIVAFMIPVVLFAGCSKDPSQVAPTNLFSVSTYPNTIDGLNSVLATAYSAMRDANMFGFNFLPKAMANCTHAADDGGYDAGWVEMCQTSFTAANSYAQGAWAVCYAGIKNCNAVLQACNVYMAKYASPNDGGPVNLIRGQAYCLRGYYYLWLESLFGQDFVPSGGSGLGVPIDTVLPTSLAGSQVARSPAKDVWALVESDLKQAAALLHGQVWTGNEEGRASEWAAKGLLGKAYVYSKDYADAKTTLLDVITNSGKSLMPYAKYRNAFIGISANEFNEESLFELNIDYASNGDYGVYGGAPNSTSINGLIWSPWVLGTDGAETDAIPLGYGNEVVHDKNILRFGFPLGPYSLVANPAYNSSKPASPANPAMIMDPAYKTASLQVRANQTCDPRLFVSCLQPWVDSAINTPAAGYIPGTIPTAGFVPVSRPSGPTKANAYQWSFRKYAPIYSNVNNVPGGQADGANIYLLRLADVYLLYAEASINTNDGVTGLEYLNKVKRRAYGYPVNGASPVDYASLTSATSAAAAGDAVLGHNPLYYERWAELFNEGQWWIDICRWHLGASEASFYGSDMATPALAFPDKSYAWPIPLQEVNANAKIAGQQNPGY</sequence>
<name>A0A8J2XVG5_9BACT</name>
<keyword evidence="9" id="KW-1185">Reference proteome</keyword>
<dbReference type="Pfam" id="PF14322">
    <property type="entry name" value="SusD-like_3"/>
    <property type="match status" value="1"/>
</dbReference>
<dbReference type="RefSeq" id="WP_188935898.1">
    <property type="nucleotide sequence ID" value="NZ_BMJC01000005.1"/>
</dbReference>
<evidence type="ECO:0000259" key="6">
    <source>
        <dbReference type="Pfam" id="PF07980"/>
    </source>
</evidence>
<comment type="caution">
    <text evidence="8">The sequence shown here is derived from an EMBL/GenBank/DDBJ whole genome shotgun (WGS) entry which is preliminary data.</text>
</comment>
<comment type="subcellular location">
    <subcellularLocation>
        <location evidence="1">Cell outer membrane</location>
    </subcellularLocation>
</comment>
<dbReference type="AlphaFoldDB" id="A0A8J2XVG5"/>
<dbReference type="InterPro" id="IPR011990">
    <property type="entry name" value="TPR-like_helical_dom_sf"/>
</dbReference>
<gene>
    <name evidence="8" type="ORF">GCM10011511_44130</name>
</gene>
<evidence type="ECO:0000256" key="3">
    <source>
        <dbReference type="ARBA" id="ARBA00022729"/>
    </source>
</evidence>
<evidence type="ECO:0000313" key="8">
    <source>
        <dbReference type="EMBL" id="GGB15508.1"/>
    </source>
</evidence>
<evidence type="ECO:0000256" key="4">
    <source>
        <dbReference type="ARBA" id="ARBA00023136"/>
    </source>
</evidence>
<dbReference type="InterPro" id="IPR033985">
    <property type="entry name" value="SusD-like_N"/>
</dbReference>
<feature type="domain" description="SusD-like N-terminal" evidence="7">
    <location>
        <begin position="82"/>
        <end position="237"/>
    </location>
</feature>
<dbReference type="InterPro" id="IPR012944">
    <property type="entry name" value="SusD_RagB_dom"/>
</dbReference>
<evidence type="ECO:0000256" key="1">
    <source>
        <dbReference type="ARBA" id="ARBA00004442"/>
    </source>
</evidence>
<dbReference type="SUPFAM" id="SSF48452">
    <property type="entry name" value="TPR-like"/>
    <property type="match status" value="1"/>
</dbReference>
<keyword evidence="5" id="KW-0998">Cell outer membrane</keyword>
<evidence type="ECO:0008006" key="10">
    <source>
        <dbReference type="Google" id="ProtNLM"/>
    </source>
</evidence>
<dbReference type="Proteomes" id="UP000607559">
    <property type="component" value="Unassembled WGS sequence"/>
</dbReference>
<keyword evidence="3" id="KW-0732">Signal</keyword>
<evidence type="ECO:0000259" key="7">
    <source>
        <dbReference type="Pfam" id="PF14322"/>
    </source>
</evidence>
<reference evidence="8" key="2">
    <citation type="submission" date="2020-09" db="EMBL/GenBank/DDBJ databases">
        <authorList>
            <person name="Sun Q."/>
            <person name="Zhou Y."/>
        </authorList>
    </citation>
    <scope>NUCLEOTIDE SEQUENCE</scope>
    <source>
        <strain evidence="8">CGMCC 1.15448</strain>
    </source>
</reference>
<evidence type="ECO:0000313" key="9">
    <source>
        <dbReference type="Proteomes" id="UP000607559"/>
    </source>
</evidence>
<reference evidence="8" key="1">
    <citation type="journal article" date="2014" name="Int. J. Syst. Evol. Microbiol.">
        <title>Complete genome sequence of Corynebacterium casei LMG S-19264T (=DSM 44701T), isolated from a smear-ripened cheese.</title>
        <authorList>
            <consortium name="US DOE Joint Genome Institute (JGI-PGF)"/>
            <person name="Walter F."/>
            <person name="Albersmeier A."/>
            <person name="Kalinowski J."/>
            <person name="Ruckert C."/>
        </authorList>
    </citation>
    <scope>NUCLEOTIDE SEQUENCE</scope>
    <source>
        <strain evidence="8">CGMCC 1.15448</strain>
    </source>
</reference>
<feature type="domain" description="RagB/SusD" evidence="6">
    <location>
        <begin position="432"/>
        <end position="610"/>
    </location>
</feature>
<keyword evidence="4" id="KW-0472">Membrane</keyword>
<dbReference type="PROSITE" id="PS51257">
    <property type="entry name" value="PROKAR_LIPOPROTEIN"/>
    <property type="match status" value="1"/>
</dbReference>
<dbReference type="Pfam" id="PF07980">
    <property type="entry name" value="SusD_RagB"/>
    <property type="match status" value="1"/>
</dbReference>
<accession>A0A8J2XVG5</accession>
<organism evidence="8 9">
    <name type="scientific">Puia dinghuensis</name>
    <dbReference type="NCBI Taxonomy" id="1792502"/>
    <lineage>
        <taxon>Bacteria</taxon>
        <taxon>Pseudomonadati</taxon>
        <taxon>Bacteroidota</taxon>
        <taxon>Chitinophagia</taxon>
        <taxon>Chitinophagales</taxon>
        <taxon>Chitinophagaceae</taxon>
        <taxon>Puia</taxon>
    </lineage>
</organism>
<evidence type="ECO:0000256" key="5">
    <source>
        <dbReference type="ARBA" id="ARBA00023237"/>
    </source>
</evidence>
<evidence type="ECO:0000256" key="2">
    <source>
        <dbReference type="ARBA" id="ARBA00006275"/>
    </source>
</evidence>
<comment type="similarity">
    <text evidence="2">Belongs to the SusD family.</text>
</comment>
<protein>
    <recommendedName>
        <fullName evidence="10">RagB/SusD family nutrient uptake outer membrane protein</fullName>
    </recommendedName>
</protein>
<proteinExistence type="inferred from homology"/>
<dbReference type="GO" id="GO:0009279">
    <property type="term" value="C:cell outer membrane"/>
    <property type="evidence" value="ECO:0007669"/>
    <property type="project" value="UniProtKB-SubCell"/>
</dbReference>